<dbReference type="eggNOG" id="ENOG502R1A6">
    <property type="taxonomic scope" value="Eukaryota"/>
</dbReference>
<protein>
    <submittedName>
        <fullName evidence="2">Uncharacterized protein</fullName>
    </submittedName>
</protein>
<feature type="compositionally biased region" description="Polar residues" evidence="1">
    <location>
        <begin position="136"/>
        <end position="166"/>
    </location>
</feature>
<dbReference type="OrthoDB" id="10568975at2759"/>
<organism evidence="2 3">
    <name type="scientific">Thalassiosira oceanica</name>
    <name type="common">Marine diatom</name>
    <dbReference type="NCBI Taxonomy" id="159749"/>
    <lineage>
        <taxon>Eukaryota</taxon>
        <taxon>Sar</taxon>
        <taxon>Stramenopiles</taxon>
        <taxon>Ochrophyta</taxon>
        <taxon>Bacillariophyta</taxon>
        <taxon>Coscinodiscophyceae</taxon>
        <taxon>Thalassiosirophycidae</taxon>
        <taxon>Thalassiosirales</taxon>
        <taxon>Thalassiosiraceae</taxon>
        <taxon>Thalassiosira</taxon>
    </lineage>
</organism>
<gene>
    <name evidence="2" type="ORF">THAOC_03601</name>
</gene>
<evidence type="ECO:0000313" key="3">
    <source>
        <dbReference type="Proteomes" id="UP000266841"/>
    </source>
</evidence>
<accession>K0TB61</accession>
<evidence type="ECO:0000256" key="1">
    <source>
        <dbReference type="SAM" id="MobiDB-lite"/>
    </source>
</evidence>
<reference evidence="2 3" key="1">
    <citation type="journal article" date="2012" name="Genome Biol.">
        <title>Genome and low-iron response of an oceanic diatom adapted to chronic iron limitation.</title>
        <authorList>
            <person name="Lommer M."/>
            <person name="Specht M."/>
            <person name="Roy A.S."/>
            <person name="Kraemer L."/>
            <person name="Andreson R."/>
            <person name="Gutowska M.A."/>
            <person name="Wolf J."/>
            <person name="Bergner S.V."/>
            <person name="Schilhabel M.B."/>
            <person name="Klostermeier U.C."/>
            <person name="Beiko R.G."/>
            <person name="Rosenstiel P."/>
            <person name="Hippler M."/>
            <person name="Laroche J."/>
        </authorList>
    </citation>
    <scope>NUCLEOTIDE SEQUENCE [LARGE SCALE GENOMIC DNA]</scope>
    <source>
        <strain evidence="2 3">CCMP1005</strain>
    </source>
</reference>
<dbReference type="EMBL" id="AGNL01003421">
    <property type="protein sequence ID" value="EJK74705.1"/>
    <property type="molecule type" value="Genomic_DNA"/>
</dbReference>
<name>K0TB61_THAOC</name>
<proteinExistence type="predicted"/>
<dbReference type="Proteomes" id="UP000266841">
    <property type="component" value="Unassembled WGS sequence"/>
</dbReference>
<dbReference type="AlphaFoldDB" id="K0TB61"/>
<feature type="region of interest" description="Disordered" evidence="1">
    <location>
        <begin position="78"/>
        <end position="193"/>
    </location>
</feature>
<evidence type="ECO:0000313" key="2">
    <source>
        <dbReference type="EMBL" id="EJK74705.1"/>
    </source>
</evidence>
<sequence>MDRYTPENRLFLTYEGLTDDLIGAEVTKGLNEFLGQAPGVTAIDRESVPCVWRAVVKNQPPPQQAAQIERLQAQAVNKAGTASGQVPGAQLQPQQPQQPAMPASYGASPKLNPIQQPVSNPIYAGRNGGAPPKSAYPQSQEYPQAGQTSYSQLPPQSYTQLTQQQPGLRRRLDPGHHNSKRAGPDQPRPYTPEQLDSMMNMLLEVAERYSDDIRLSHIMMGYYEKIRDARIKLDPDNAGSVVMPRNGLY</sequence>
<feature type="compositionally biased region" description="Low complexity" evidence="1">
    <location>
        <begin position="85"/>
        <end position="103"/>
    </location>
</feature>
<comment type="caution">
    <text evidence="2">The sequence shown here is derived from an EMBL/GenBank/DDBJ whole genome shotgun (WGS) entry which is preliminary data.</text>
</comment>
<keyword evidence="3" id="KW-1185">Reference proteome</keyword>